<gene>
    <name evidence="3" type="ORF">RN001_012886</name>
</gene>
<feature type="compositionally biased region" description="Basic and acidic residues" evidence="1">
    <location>
        <begin position="196"/>
        <end position="213"/>
    </location>
</feature>
<evidence type="ECO:0000256" key="2">
    <source>
        <dbReference type="SAM" id="SignalP"/>
    </source>
</evidence>
<dbReference type="Proteomes" id="UP001353858">
    <property type="component" value="Unassembled WGS sequence"/>
</dbReference>
<reference evidence="4" key="1">
    <citation type="submission" date="2023-01" db="EMBL/GenBank/DDBJ databases">
        <title>Key to firefly adult light organ development and bioluminescence: homeobox transcription factors regulate luciferase expression and transportation to peroxisome.</title>
        <authorList>
            <person name="Fu X."/>
        </authorList>
    </citation>
    <scope>NUCLEOTIDE SEQUENCE [LARGE SCALE GENOMIC DNA]</scope>
</reference>
<keyword evidence="2" id="KW-0732">Signal</keyword>
<proteinExistence type="predicted"/>
<sequence length="336" mass="39186">MRSFLVVFVAVWGTIQATNVTQQQNITKRGVNDQVTYYTDPIQVRFIQTPVYRDVPPTNAPSTHLYINPKVETDYAKQVAVQQLLYDYPAHQFHSAAPSNGIPDHVQAPTHLLNHQPNFVTPIQHGAVINHGQSYSKYVYPVAVPQTNTPGYPYVNKFIYPRPNVYPQHPAPVVTQKPFKPSPLIFISKPVIKPAAVKEETDEEPKTRKSNVKDEDDDNEELENYEEDDEDDYKTSKYRYEDDEDDDDVRGRYRDDDDEDNTRSYSRNVRQKPRKYSYGNKYSSSKKPKSQYKSYRYSNYSKPKKDTLESRQTENIPVIHKHNSFRQEKWIVTKKD</sequence>
<feature type="compositionally biased region" description="Basic and acidic residues" evidence="1">
    <location>
        <begin position="303"/>
        <end position="312"/>
    </location>
</feature>
<feature type="chain" id="PRO_5042955948" evidence="2">
    <location>
        <begin position="18"/>
        <end position="336"/>
    </location>
</feature>
<protein>
    <submittedName>
        <fullName evidence="3">Uncharacterized protein</fullName>
    </submittedName>
</protein>
<feature type="signal peptide" evidence="2">
    <location>
        <begin position="1"/>
        <end position="17"/>
    </location>
</feature>
<comment type="caution">
    <text evidence="3">The sequence shown here is derived from an EMBL/GenBank/DDBJ whole genome shotgun (WGS) entry which is preliminary data.</text>
</comment>
<keyword evidence="4" id="KW-1185">Reference proteome</keyword>
<evidence type="ECO:0000313" key="3">
    <source>
        <dbReference type="EMBL" id="KAK4876464.1"/>
    </source>
</evidence>
<dbReference type="AlphaFoldDB" id="A0AAN7SFF8"/>
<evidence type="ECO:0000313" key="4">
    <source>
        <dbReference type="Proteomes" id="UP001353858"/>
    </source>
</evidence>
<dbReference type="EMBL" id="JARPUR010000005">
    <property type="protein sequence ID" value="KAK4876464.1"/>
    <property type="molecule type" value="Genomic_DNA"/>
</dbReference>
<name>A0AAN7SFF8_9COLE</name>
<organism evidence="3 4">
    <name type="scientific">Aquatica leii</name>
    <dbReference type="NCBI Taxonomy" id="1421715"/>
    <lineage>
        <taxon>Eukaryota</taxon>
        <taxon>Metazoa</taxon>
        <taxon>Ecdysozoa</taxon>
        <taxon>Arthropoda</taxon>
        <taxon>Hexapoda</taxon>
        <taxon>Insecta</taxon>
        <taxon>Pterygota</taxon>
        <taxon>Neoptera</taxon>
        <taxon>Endopterygota</taxon>
        <taxon>Coleoptera</taxon>
        <taxon>Polyphaga</taxon>
        <taxon>Elateriformia</taxon>
        <taxon>Elateroidea</taxon>
        <taxon>Lampyridae</taxon>
        <taxon>Luciolinae</taxon>
        <taxon>Aquatica</taxon>
    </lineage>
</organism>
<evidence type="ECO:0000256" key="1">
    <source>
        <dbReference type="SAM" id="MobiDB-lite"/>
    </source>
</evidence>
<feature type="region of interest" description="Disordered" evidence="1">
    <location>
        <begin position="196"/>
        <end position="320"/>
    </location>
</feature>
<feature type="compositionally biased region" description="Acidic residues" evidence="1">
    <location>
        <begin position="214"/>
        <end position="232"/>
    </location>
</feature>
<accession>A0AAN7SFF8</accession>